<evidence type="ECO:0000256" key="4">
    <source>
        <dbReference type="SAM" id="MobiDB-lite"/>
    </source>
</evidence>
<protein>
    <submittedName>
        <fullName evidence="6">MarR family transcriptional regulator</fullName>
    </submittedName>
</protein>
<dbReference type="Pfam" id="PF22381">
    <property type="entry name" value="Staph_reg_Sar_Rot"/>
    <property type="match status" value="1"/>
</dbReference>
<evidence type="ECO:0000256" key="1">
    <source>
        <dbReference type="ARBA" id="ARBA00023015"/>
    </source>
</evidence>
<dbReference type="InterPro" id="IPR036390">
    <property type="entry name" value="WH_DNA-bd_sf"/>
</dbReference>
<evidence type="ECO:0000256" key="2">
    <source>
        <dbReference type="ARBA" id="ARBA00023125"/>
    </source>
</evidence>
<dbReference type="CDD" id="cd00090">
    <property type="entry name" value="HTH_ARSR"/>
    <property type="match status" value="1"/>
</dbReference>
<keyword evidence="3" id="KW-0804">Transcription</keyword>
<evidence type="ECO:0000259" key="5">
    <source>
        <dbReference type="PROSITE" id="PS50995"/>
    </source>
</evidence>
<keyword evidence="1" id="KW-0805">Transcription regulation</keyword>
<sequence>MRETSKGVADDSPAPASDQGGIEELARAADQLFYAMRRSRAATVGRSATGLSMAQLALLDLLTEDSRGAGLPVSKLAANADISVPTATRMLKQLEAHGVITRRRSDQDERQVLIRLTDDGTRRLTAMRTELRTRQAQALSRFTPQERHALTARLHQLAGLITDTMTGTDH</sequence>
<dbReference type="PANTHER" id="PTHR33164">
    <property type="entry name" value="TRANSCRIPTIONAL REGULATOR, MARR FAMILY"/>
    <property type="match status" value="1"/>
</dbReference>
<evidence type="ECO:0000313" key="6">
    <source>
        <dbReference type="EMBL" id="WEB45050.1"/>
    </source>
</evidence>
<evidence type="ECO:0000313" key="7">
    <source>
        <dbReference type="Proteomes" id="UP001218629"/>
    </source>
</evidence>
<dbReference type="SUPFAM" id="SSF46785">
    <property type="entry name" value="Winged helix' DNA-binding domain"/>
    <property type="match status" value="1"/>
</dbReference>
<dbReference type="InterPro" id="IPR036388">
    <property type="entry name" value="WH-like_DNA-bd_sf"/>
</dbReference>
<dbReference type="PANTHER" id="PTHR33164:SF43">
    <property type="entry name" value="HTH-TYPE TRANSCRIPTIONAL REPRESSOR YETL"/>
    <property type="match status" value="1"/>
</dbReference>
<dbReference type="Proteomes" id="UP001218629">
    <property type="component" value="Chromosome"/>
</dbReference>
<dbReference type="InterPro" id="IPR000835">
    <property type="entry name" value="HTH_MarR-typ"/>
</dbReference>
<dbReference type="InterPro" id="IPR011991">
    <property type="entry name" value="ArsR-like_HTH"/>
</dbReference>
<dbReference type="RefSeq" id="WP_275311273.1">
    <property type="nucleotide sequence ID" value="NZ_CP095749.1"/>
</dbReference>
<dbReference type="InterPro" id="IPR055166">
    <property type="entry name" value="Transc_reg_Sar_Rot_HTH"/>
</dbReference>
<dbReference type="SMART" id="SM00347">
    <property type="entry name" value="HTH_MARR"/>
    <property type="match status" value="1"/>
</dbReference>
<keyword evidence="2" id="KW-0238">DNA-binding</keyword>
<accession>A0ABY8AJ37</accession>
<dbReference type="InterPro" id="IPR039422">
    <property type="entry name" value="MarR/SlyA-like"/>
</dbReference>
<reference evidence="6 7" key="1">
    <citation type="submission" date="2022-03" db="EMBL/GenBank/DDBJ databases">
        <title>Streptomyces yunnanensis P86,complete genome.</title>
        <authorList>
            <person name="Chen S."/>
            <person name="Zhang Q."/>
        </authorList>
    </citation>
    <scope>NUCLEOTIDE SEQUENCE [LARGE SCALE GENOMIC DNA]</scope>
    <source>
        <strain evidence="6 7">P86</strain>
    </source>
</reference>
<proteinExistence type="predicted"/>
<evidence type="ECO:0000256" key="3">
    <source>
        <dbReference type="ARBA" id="ARBA00023163"/>
    </source>
</evidence>
<dbReference type="PRINTS" id="PR00598">
    <property type="entry name" value="HTHMARR"/>
</dbReference>
<keyword evidence="7" id="KW-1185">Reference proteome</keyword>
<name>A0ABY8AJ37_9ACTN</name>
<feature type="domain" description="HTH marR-type" evidence="5">
    <location>
        <begin position="22"/>
        <end position="159"/>
    </location>
</feature>
<dbReference type="Gene3D" id="1.10.10.10">
    <property type="entry name" value="Winged helix-like DNA-binding domain superfamily/Winged helix DNA-binding domain"/>
    <property type="match status" value="1"/>
</dbReference>
<dbReference type="PROSITE" id="PS50995">
    <property type="entry name" value="HTH_MARR_2"/>
    <property type="match status" value="1"/>
</dbReference>
<dbReference type="EMBL" id="CP095749">
    <property type="protein sequence ID" value="WEB45050.1"/>
    <property type="molecule type" value="Genomic_DNA"/>
</dbReference>
<organism evidence="6 7">
    <name type="scientific">Streptomyces yunnanensis</name>
    <dbReference type="NCBI Taxonomy" id="156453"/>
    <lineage>
        <taxon>Bacteria</taxon>
        <taxon>Bacillati</taxon>
        <taxon>Actinomycetota</taxon>
        <taxon>Actinomycetes</taxon>
        <taxon>Kitasatosporales</taxon>
        <taxon>Streptomycetaceae</taxon>
        <taxon>Streptomyces</taxon>
    </lineage>
</organism>
<gene>
    <name evidence="6" type="ORF">MOV08_41010</name>
</gene>
<feature type="region of interest" description="Disordered" evidence="4">
    <location>
        <begin position="1"/>
        <end position="22"/>
    </location>
</feature>